<accession>A0A9W4TVC0</accession>
<dbReference type="OrthoDB" id="10265275at2759"/>
<dbReference type="EMBL" id="CANTUO010000002">
    <property type="protein sequence ID" value="CAI5757562.1"/>
    <property type="molecule type" value="Genomic_DNA"/>
</dbReference>
<protein>
    <recommendedName>
        <fullName evidence="2">PCI domain-containing protein</fullName>
    </recommendedName>
</protein>
<evidence type="ECO:0000256" key="1">
    <source>
        <dbReference type="SAM" id="MobiDB-lite"/>
    </source>
</evidence>
<dbReference type="AlphaFoldDB" id="A0A9W4TVC0"/>
<sequence length="200" mass="23646">MNQEVVNLLKEKNKYSYLIELLKLGDIDEKLINTVELFTVGNYQHYLKYQQDYIELDTELIEKLIKLTIISICNDHENSQLNLSSPEFKSYGLPEELDKFVIDLIFNGVVNVKIDQVNNCWIINESSSRDVYNSRIYNLKVLNEDDIKTRSVNYAVLNLKNWVNDRLIPLKLQFDEYETKDKDNEKDKDNTRKRKTPDNT</sequence>
<feature type="domain" description="PCI" evidence="2">
    <location>
        <begin position="58"/>
        <end position="124"/>
    </location>
</feature>
<comment type="caution">
    <text evidence="3">The sequence shown here is derived from an EMBL/GenBank/DDBJ whole genome shotgun (WGS) entry which is preliminary data.</text>
</comment>
<feature type="region of interest" description="Disordered" evidence="1">
    <location>
        <begin position="179"/>
        <end position="200"/>
    </location>
</feature>
<gene>
    <name evidence="3" type="ORF">CANVERA_P2076</name>
</gene>
<evidence type="ECO:0000259" key="2">
    <source>
        <dbReference type="Pfam" id="PF01399"/>
    </source>
</evidence>
<evidence type="ECO:0000313" key="3">
    <source>
        <dbReference type="EMBL" id="CAI5757562.1"/>
    </source>
</evidence>
<reference evidence="3" key="1">
    <citation type="submission" date="2022-12" db="EMBL/GenBank/DDBJ databases">
        <authorList>
            <person name="Brejova B."/>
        </authorList>
    </citation>
    <scope>NUCLEOTIDE SEQUENCE</scope>
</reference>
<feature type="compositionally biased region" description="Basic and acidic residues" evidence="1">
    <location>
        <begin position="179"/>
        <end position="190"/>
    </location>
</feature>
<organism evidence="3 4">
    <name type="scientific">Candida verbasci</name>
    <dbReference type="NCBI Taxonomy" id="1227364"/>
    <lineage>
        <taxon>Eukaryota</taxon>
        <taxon>Fungi</taxon>
        <taxon>Dikarya</taxon>
        <taxon>Ascomycota</taxon>
        <taxon>Saccharomycotina</taxon>
        <taxon>Pichiomycetes</taxon>
        <taxon>Debaryomycetaceae</taxon>
        <taxon>Candida/Lodderomyces clade</taxon>
        <taxon>Candida</taxon>
    </lineage>
</organism>
<keyword evidence="4" id="KW-1185">Reference proteome</keyword>
<name>A0A9W4TVC0_9ASCO</name>
<dbReference type="Pfam" id="PF01399">
    <property type="entry name" value="PCI"/>
    <property type="match status" value="1"/>
</dbReference>
<dbReference type="Proteomes" id="UP001152885">
    <property type="component" value="Unassembled WGS sequence"/>
</dbReference>
<proteinExistence type="predicted"/>
<dbReference type="InterPro" id="IPR000717">
    <property type="entry name" value="PCI_dom"/>
</dbReference>
<evidence type="ECO:0000313" key="4">
    <source>
        <dbReference type="Proteomes" id="UP001152885"/>
    </source>
</evidence>
<feature type="compositionally biased region" description="Basic residues" evidence="1">
    <location>
        <begin position="191"/>
        <end position="200"/>
    </location>
</feature>